<dbReference type="PANTHER" id="PTHR31388">
    <property type="entry name" value="PEROXIDASE 72-RELATED"/>
    <property type="match status" value="1"/>
</dbReference>
<evidence type="ECO:0000256" key="2">
    <source>
        <dbReference type="ARBA" id="ARBA00002322"/>
    </source>
</evidence>
<feature type="binding site" evidence="17">
    <location>
        <position position="255"/>
    </location>
    <ligand>
        <name>Ca(2+)</name>
        <dbReference type="ChEBI" id="CHEBI:29108"/>
        <label>2</label>
    </ligand>
</feature>
<keyword evidence="13" id="KW-0873">Pyrrolidone carboxylic acid</keyword>
<feature type="binding site" evidence="17">
    <location>
        <position position="91"/>
    </location>
    <ligand>
        <name>Ca(2+)</name>
        <dbReference type="ChEBI" id="CHEBI:29108"/>
        <label>1</label>
    </ligand>
</feature>
<proteinExistence type="inferred from homology"/>
<feature type="disulfide bond" evidence="19">
    <location>
        <begin position="203"/>
        <end position="232"/>
    </location>
</feature>
<evidence type="ECO:0000256" key="20">
    <source>
        <dbReference type="SAM" id="SignalP"/>
    </source>
</evidence>
<evidence type="ECO:0000313" key="23">
    <source>
        <dbReference type="Proteomes" id="UP001231189"/>
    </source>
</evidence>
<evidence type="ECO:0000259" key="21">
    <source>
        <dbReference type="PROSITE" id="PS50873"/>
    </source>
</evidence>
<dbReference type="PRINTS" id="PR00458">
    <property type="entry name" value="PEROXIDASE"/>
</dbReference>
<feature type="domain" description="Plant heme peroxidase family profile" evidence="21">
    <location>
        <begin position="320"/>
        <end position="571"/>
    </location>
</feature>
<evidence type="ECO:0000313" key="22">
    <source>
        <dbReference type="EMBL" id="KAK1610352.1"/>
    </source>
</evidence>
<dbReference type="AlphaFoldDB" id="A0AAD8VJU5"/>
<dbReference type="GO" id="GO:0020037">
    <property type="term" value="F:heme binding"/>
    <property type="evidence" value="ECO:0007669"/>
    <property type="project" value="InterPro"/>
</dbReference>
<feature type="binding site" evidence="17">
    <location>
        <position position="250"/>
    </location>
    <ligand>
        <name>Ca(2+)</name>
        <dbReference type="ChEBI" id="CHEBI:29108"/>
        <label>2</label>
    </ligand>
</feature>
<dbReference type="PROSITE" id="PS50873">
    <property type="entry name" value="PEROXIDASE_4"/>
    <property type="match status" value="2"/>
</dbReference>
<evidence type="ECO:0000256" key="7">
    <source>
        <dbReference type="ARBA" id="ARBA00022723"/>
    </source>
</evidence>
<comment type="catalytic activity">
    <reaction evidence="1">
        <text>2 a phenolic donor + H2O2 = 2 a phenolic radical donor + 2 H2O</text>
        <dbReference type="Rhea" id="RHEA:56136"/>
        <dbReference type="ChEBI" id="CHEBI:15377"/>
        <dbReference type="ChEBI" id="CHEBI:16240"/>
        <dbReference type="ChEBI" id="CHEBI:139520"/>
        <dbReference type="ChEBI" id="CHEBI:139521"/>
        <dbReference type="EC" id="1.11.1.7"/>
    </reaction>
</comment>
<protein>
    <recommendedName>
        <fullName evidence="4">peroxidase</fullName>
        <ecNumber evidence="4">1.11.1.7</ecNumber>
    </recommendedName>
</protein>
<feature type="site" description="Transition state stabilizer" evidence="18">
    <location>
        <position position="65"/>
    </location>
</feature>
<evidence type="ECO:0000256" key="9">
    <source>
        <dbReference type="ARBA" id="ARBA00023002"/>
    </source>
</evidence>
<keyword evidence="6" id="KW-0349">Heme</keyword>
<evidence type="ECO:0000256" key="6">
    <source>
        <dbReference type="ARBA" id="ARBA00022617"/>
    </source>
</evidence>
<dbReference type="Proteomes" id="UP001231189">
    <property type="component" value="Unassembled WGS sequence"/>
</dbReference>
<reference evidence="22" key="1">
    <citation type="submission" date="2023-07" db="EMBL/GenBank/DDBJ databases">
        <title>A chromosome-level genome assembly of Lolium multiflorum.</title>
        <authorList>
            <person name="Chen Y."/>
            <person name="Copetti D."/>
            <person name="Kolliker R."/>
            <person name="Studer B."/>
        </authorList>
    </citation>
    <scope>NUCLEOTIDE SEQUENCE</scope>
    <source>
        <strain evidence="22">02402/16</strain>
        <tissue evidence="22">Leaf</tissue>
    </source>
</reference>
<keyword evidence="9" id="KW-0560">Oxidoreductase</keyword>
<feature type="binding site" evidence="17">
    <location>
        <position position="197"/>
    </location>
    <ligand>
        <name>Ca(2+)</name>
        <dbReference type="ChEBI" id="CHEBI:29108"/>
        <label>2</label>
    </ligand>
</feature>
<dbReference type="InterPro" id="IPR000823">
    <property type="entry name" value="Peroxidase_pln"/>
</dbReference>
<evidence type="ECO:0000256" key="13">
    <source>
        <dbReference type="ARBA" id="ARBA00023283"/>
    </source>
</evidence>
<dbReference type="InterPro" id="IPR019794">
    <property type="entry name" value="Peroxidases_AS"/>
</dbReference>
<dbReference type="GO" id="GO:0042744">
    <property type="term" value="P:hydrogen peroxide catabolic process"/>
    <property type="evidence" value="ECO:0007669"/>
    <property type="project" value="UniProtKB-KW"/>
</dbReference>
<keyword evidence="7 17" id="KW-0479">Metal-binding</keyword>
<evidence type="ECO:0000256" key="4">
    <source>
        <dbReference type="ARBA" id="ARBA00012313"/>
    </source>
</evidence>
<feature type="disulfide bond" evidence="19">
    <location>
        <begin position="71"/>
        <end position="76"/>
    </location>
</feature>
<feature type="binding site" evidence="17">
    <location>
        <position position="79"/>
    </location>
    <ligand>
        <name>Ca(2+)</name>
        <dbReference type="ChEBI" id="CHEBI:29108"/>
        <label>1</label>
    </ligand>
</feature>
<dbReference type="SUPFAM" id="SSF48113">
    <property type="entry name" value="Heme-dependent peroxidases"/>
    <property type="match status" value="2"/>
</dbReference>
<comment type="similarity">
    <text evidence="3">Belongs to the peroxidase family. Ascorbate peroxidase subfamily.</text>
</comment>
<organism evidence="22 23">
    <name type="scientific">Lolium multiflorum</name>
    <name type="common">Italian ryegrass</name>
    <name type="synonym">Lolium perenne subsp. multiflorum</name>
    <dbReference type="NCBI Taxonomy" id="4521"/>
    <lineage>
        <taxon>Eukaryota</taxon>
        <taxon>Viridiplantae</taxon>
        <taxon>Streptophyta</taxon>
        <taxon>Embryophyta</taxon>
        <taxon>Tracheophyta</taxon>
        <taxon>Spermatophyta</taxon>
        <taxon>Magnoliopsida</taxon>
        <taxon>Liliopsida</taxon>
        <taxon>Poales</taxon>
        <taxon>Poaceae</taxon>
        <taxon>BOP clade</taxon>
        <taxon>Pooideae</taxon>
        <taxon>Poodae</taxon>
        <taxon>Poeae</taxon>
        <taxon>Poeae Chloroplast Group 2 (Poeae type)</taxon>
        <taxon>Loliodinae</taxon>
        <taxon>Loliinae</taxon>
        <taxon>Lolium</taxon>
    </lineage>
</organism>
<dbReference type="GO" id="GO:0006979">
    <property type="term" value="P:response to oxidative stress"/>
    <property type="evidence" value="ECO:0007669"/>
    <property type="project" value="InterPro"/>
</dbReference>
<keyword evidence="20" id="KW-0732">Signal</keyword>
<feature type="binding site" evidence="17">
    <location>
        <position position="70"/>
    </location>
    <ligand>
        <name>Ca(2+)</name>
        <dbReference type="ChEBI" id="CHEBI:29108"/>
        <label>1</label>
    </ligand>
</feature>
<feature type="binding site" description="axial binding residue" evidence="17">
    <location>
        <position position="196"/>
    </location>
    <ligand>
        <name>heme b</name>
        <dbReference type="ChEBI" id="CHEBI:60344"/>
    </ligand>
    <ligandPart>
        <name>Fe</name>
        <dbReference type="ChEBI" id="CHEBI:18248"/>
    </ligandPart>
</feature>
<dbReference type="PANTHER" id="PTHR31388:SF19">
    <property type="entry name" value="OS06G0521900 PROTEIN"/>
    <property type="match status" value="1"/>
</dbReference>
<dbReference type="FunFam" id="1.10.420.10:FF:000006">
    <property type="entry name" value="Peroxidase"/>
    <property type="match status" value="2"/>
</dbReference>
<gene>
    <name evidence="22" type="ORF">QYE76_034025</name>
</gene>
<keyword evidence="23" id="KW-1185">Reference proteome</keyword>
<evidence type="ECO:0000256" key="19">
    <source>
        <dbReference type="PIRSR" id="PIRSR600823-5"/>
    </source>
</evidence>
<dbReference type="InterPro" id="IPR033905">
    <property type="entry name" value="Secretory_peroxidase"/>
</dbReference>
<evidence type="ECO:0000256" key="15">
    <source>
        <dbReference type="PIRSR" id="PIRSR600823-1"/>
    </source>
</evidence>
<keyword evidence="8 17" id="KW-0106">Calcium</keyword>
<evidence type="ECO:0000256" key="8">
    <source>
        <dbReference type="ARBA" id="ARBA00022837"/>
    </source>
</evidence>
<dbReference type="Gene3D" id="1.10.520.10">
    <property type="match status" value="2"/>
</dbReference>
<evidence type="ECO:0000256" key="1">
    <source>
        <dbReference type="ARBA" id="ARBA00000189"/>
    </source>
</evidence>
<evidence type="ECO:0000256" key="14">
    <source>
        <dbReference type="ARBA" id="ARBA00023324"/>
    </source>
</evidence>
<evidence type="ECO:0000256" key="12">
    <source>
        <dbReference type="ARBA" id="ARBA00023180"/>
    </source>
</evidence>
<keyword evidence="10 17" id="KW-0408">Iron</keyword>
<keyword evidence="5" id="KW-0575">Peroxidase</keyword>
<feature type="chain" id="PRO_5042171710" description="peroxidase" evidence="20">
    <location>
        <begin position="28"/>
        <end position="572"/>
    </location>
</feature>
<feature type="binding site" evidence="16">
    <location>
        <position position="166"/>
    </location>
    <ligand>
        <name>substrate</name>
    </ligand>
</feature>
<dbReference type="EC" id="1.11.1.7" evidence="4"/>
<name>A0AAD8VJU5_LOLMU</name>
<evidence type="ECO:0000256" key="18">
    <source>
        <dbReference type="PIRSR" id="PIRSR600823-4"/>
    </source>
</evidence>
<dbReference type="PROSITE" id="PS00436">
    <property type="entry name" value="PEROXIDASE_2"/>
    <property type="match status" value="1"/>
</dbReference>
<evidence type="ECO:0000256" key="3">
    <source>
        <dbReference type="ARBA" id="ARBA00006873"/>
    </source>
</evidence>
<dbReference type="Pfam" id="PF00141">
    <property type="entry name" value="peroxidase"/>
    <property type="match status" value="2"/>
</dbReference>
<dbReference type="InterPro" id="IPR019793">
    <property type="entry name" value="Peroxidases_heam-ligand_BS"/>
</dbReference>
<dbReference type="GO" id="GO:0046872">
    <property type="term" value="F:metal ion binding"/>
    <property type="evidence" value="ECO:0007669"/>
    <property type="project" value="UniProtKB-KW"/>
</dbReference>
<keyword evidence="11 19" id="KW-1015">Disulfide bond</keyword>
<feature type="active site" description="Proton acceptor" evidence="15">
    <location>
        <position position="69"/>
    </location>
</feature>
<dbReference type="EMBL" id="JAUUTY010000007">
    <property type="protein sequence ID" value="KAK1610352.1"/>
    <property type="molecule type" value="Genomic_DNA"/>
</dbReference>
<accession>A0AAD8VJU5</accession>
<dbReference type="FunFam" id="1.10.520.10:FF:000008">
    <property type="entry name" value="Peroxidase"/>
    <property type="match status" value="1"/>
</dbReference>
<dbReference type="GO" id="GO:0140825">
    <property type="term" value="F:lactoperoxidase activity"/>
    <property type="evidence" value="ECO:0007669"/>
    <property type="project" value="UniProtKB-EC"/>
</dbReference>
<evidence type="ECO:0000256" key="17">
    <source>
        <dbReference type="PIRSR" id="PIRSR600823-3"/>
    </source>
</evidence>
<dbReference type="InterPro" id="IPR010255">
    <property type="entry name" value="Haem_peroxidase_sf"/>
</dbReference>
<feature type="signal peptide" evidence="20">
    <location>
        <begin position="1"/>
        <end position="27"/>
    </location>
</feature>
<sequence>MMASSRSSSWVALALLLFVALAHTANADHLSTGYYTKTCPNVERVVSSVMAKRVGGGRMAPAVLRLFFHDCFVNGCDASVLLDATPFSESEKDAEPNASLTGFTVIDEIKAELERECPATVSCSDVLALASRDAVTLLGGPTWNMPLGRKDSRFAADKEFTTIHLPSPNDNLGELIKMFGNLGLDARDMTALSGAHTVGMSNCKHYRERVYGTSDTKYNIDPSFAEARRQMCPPQGSSGDAGKAPFDVQTPRKFDNAYYRDLIAHQGLLNSDQALYSGSGVDSLVVRYGADDDAFGRDFAKAMVKMGNIAPPKGMPTEGCDASVLLDATPFSESEKDAEPNMSLTGFTVIDEIKAALEHDCPATVSCADVLALASRDAVTLLGGPTWNVPLGRKDSRFAAEKDFTTKNLPSPNNNLGELIKMFGDLGLDARDMTALSGAHTVGMSNCEHYRKRIYGTSDTKYNIDPSFAEAMQQMCPPQGSSADAGKAPFDVQTPRKFDNAYYRDLIAHQGLLNSDQALYSGGGVDSLVVRYGSDGDAFGRDFAKAMVKMGNIPPPNGMPTEVRLHCSKANY</sequence>
<feature type="binding site" evidence="17">
    <location>
        <position position="75"/>
    </location>
    <ligand>
        <name>Ca(2+)</name>
        <dbReference type="ChEBI" id="CHEBI:29108"/>
        <label>1</label>
    </ligand>
</feature>
<evidence type="ECO:0000256" key="5">
    <source>
        <dbReference type="ARBA" id="ARBA00022559"/>
    </source>
</evidence>
<feature type="disulfide bond" evidence="19">
    <location>
        <begin position="39"/>
        <end position="117"/>
    </location>
</feature>
<dbReference type="InterPro" id="IPR002016">
    <property type="entry name" value="Haem_peroxidase"/>
</dbReference>
<evidence type="ECO:0000256" key="10">
    <source>
        <dbReference type="ARBA" id="ARBA00023004"/>
    </source>
</evidence>
<feature type="binding site" evidence="17">
    <location>
        <position position="73"/>
    </location>
    <ligand>
        <name>Ca(2+)</name>
        <dbReference type="ChEBI" id="CHEBI:29108"/>
        <label>1</label>
    </ligand>
</feature>
<evidence type="ECO:0000256" key="11">
    <source>
        <dbReference type="ARBA" id="ARBA00023157"/>
    </source>
</evidence>
<feature type="binding site" evidence="17">
    <location>
        <position position="247"/>
    </location>
    <ligand>
        <name>Ca(2+)</name>
        <dbReference type="ChEBI" id="CHEBI:29108"/>
        <label>2</label>
    </ligand>
</feature>
<comment type="caution">
    <text evidence="22">The sequence shown here is derived from an EMBL/GenBank/DDBJ whole genome shotgun (WGS) entry which is preliminary data.</text>
</comment>
<dbReference type="Gene3D" id="1.10.420.10">
    <property type="entry name" value="Peroxidase, domain 2"/>
    <property type="match status" value="2"/>
</dbReference>
<feature type="domain" description="Plant heme peroxidase family profile" evidence="21">
    <location>
        <begin position="29"/>
        <end position="324"/>
    </location>
</feature>
<keyword evidence="12" id="KW-0325">Glycoprotein</keyword>
<feature type="binding site" evidence="17">
    <location>
        <position position="77"/>
    </location>
    <ligand>
        <name>Ca(2+)</name>
        <dbReference type="ChEBI" id="CHEBI:29108"/>
        <label>1</label>
    </ligand>
</feature>
<comment type="cofactor">
    <cofactor evidence="17">
        <name>Ca(2+)</name>
        <dbReference type="ChEBI" id="CHEBI:29108"/>
    </cofactor>
    <text evidence="17">Binds 2 calcium ions per subunit.</text>
</comment>
<keyword evidence="14" id="KW-0376">Hydrogen peroxide</keyword>
<dbReference type="PRINTS" id="PR00461">
    <property type="entry name" value="PLPEROXIDASE"/>
</dbReference>
<dbReference type="PROSITE" id="PS00435">
    <property type="entry name" value="PEROXIDASE_1"/>
    <property type="match status" value="2"/>
</dbReference>
<comment type="cofactor">
    <cofactor evidence="17">
        <name>heme b</name>
        <dbReference type="ChEBI" id="CHEBI:60344"/>
    </cofactor>
    <text evidence="17">Binds 1 heme b (iron(II)-protoporphyrin IX) group per subunit.</text>
</comment>
<dbReference type="CDD" id="cd00693">
    <property type="entry name" value="secretory_peroxidase"/>
    <property type="match status" value="2"/>
</dbReference>
<comment type="function">
    <text evidence="2">Removal of H(2)O(2), oxidation of toxic reductants, biosynthesis and degradation of lignin, suberization, auxin catabolism, response to environmental stresses such as wounding, pathogen attack and oxidative stress. These functions might be dependent on each isozyme/isoform in each plant tissue.</text>
</comment>
<evidence type="ECO:0000256" key="16">
    <source>
        <dbReference type="PIRSR" id="PIRSR600823-2"/>
    </source>
</evidence>